<dbReference type="EMBL" id="FR904893">
    <property type="protein sequence ID" value="CDQ73304.1"/>
    <property type="molecule type" value="Genomic_DNA"/>
</dbReference>
<evidence type="ECO:0000313" key="2">
    <source>
        <dbReference type="Proteomes" id="UP000193380"/>
    </source>
</evidence>
<organism evidence="1 2">
    <name type="scientific">Oncorhynchus mykiss</name>
    <name type="common">Rainbow trout</name>
    <name type="synonym">Salmo gairdneri</name>
    <dbReference type="NCBI Taxonomy" id="8022"/>
    <lineage>
        <taxon>Eukaryota</taxon>
        <taxon>Metazoa</taxon>
        <taxon>Chordata</taxon>
        <taxon>Craniata</taxon>
        <taxon>Vertebrata</taxon>
        <taxon>Euteleostomi</taxon>
        <taxon>Actinopterygii</taxon>
        <taxon>Neopterygii</taxon>
        <taxon>Teleostei</taxon>
        <taxon>Protacanthopterygii</taxon>
        <taxon>Salmoniformes</taxon>
        <taxon>Salmonidae</taxon>
        <taxon>Salmoninae</taxon>
        <taxon>Oncorhynchus</taxon>
    </lineage>
</organism>
<sequence>MTWSPQSPDLNPVEMVWDELDCRVKEKQPTSAVSMCPLPPVDAHLQWQEKVCEPPGFLHKLVIQFDVIFI</sequence>
<gene>
    <name evidence="1" type="ORF">GSONMT00044125001</name>
</gene>
<protein>
    <recommendedName>
        <fullName evidence="3">Tc1-like transposase DDE domain-containing protein</fullName>
    </recommendedName>
</protein>
<name>A0A060X7N2_ONCMY</name>
<dbReference type="AlphaFoldDB" id="A0A060X7N2"/>
<reference evidence="1" key="2">
    <citation type="submission" date="2014-03" db="EMBL/GenBank/DDBJ databases">
        <authorList>
            <person name="Genoscope - CEA"/>
        </authorList>
    </citation>
    <scope>NUCLEOTIDE SEQUENCE</scope>
</reference>
<dbReference type="InterPro" id="IPR036397">
    <property type="entry name" value="RNaseH_sf"/>
</dbReference>
<dbReference type="PaxDb" id="8022-A0A060X7N2"/>
<dbReference type="GO" id="GO:0003676">
    <property type="term" value="F:nucleic acid binding"/>
    <property type="evidence" value="ECO:0007669"/>
    <property type="project" value="InterPro"/>
</dbReference>
<reference evidence="1" key="1">
    <citation type="journal article" date="2014" name="Nat. Commun.">
        <title>The rainbow trout genome provides novel insights into evolution after whole-genome duplication in vertebrates.</title>
        <authorList>
            <person name="Berthelot C."/>
            <person name="Brunet F."/>
            <person name="Chalopin D."/>
            <person name="Juanchich A."/>
            <person name="Bernard M."/>
            <person name="Noel B."/>
            <person name="Bento P."/>
            <person name="Da Silva C."/>
            <person name="Labadie K."/>
            <person name="Alberti A."/>
            <person name="Aury J.M."/>
            <person name="Louis A."/>
            <person name="Dehais P."/>
            <person name="Bardou P."/>
            <person name="Montfort J."/>
            <person name="Klopp C."/>
            <person name="Cabau C."/>
            <person name="Gaspin C."/>
            <person name="Thorgaard G.H."/>
            <person name="Boussaha M."/>
            <person name="Quillet E."/>
            <person name="Guyomard R."/>
            <person name="Galiana D."/>
            <person name="Bobe J."/>
            <person name="Volff J.N."/>
            <person name="Genet C."/>
            <person name="Wincker P."/>
            <person name="Jaillon O."/>
            <person name="Roest Crollius H."/>
            <person name="Guiguen Y."/>
        </authorList>
    </citation>
    <scope>NUCLEOTIDE SEQUENCE [LARGE SCALE GENOMIC DNA]</scope>
</reference>
<evidence type="ECO:0000313" key="1">
    <source>
        <dbReference type="EMBL" id="CDQ73304.1"/>
    </source>
</evidence>
<dbReference type="Proteomes" id="UP000193380">
    <property type="component" value="Unassembled WGS sequence"/>
</dbReference>
<accession>A0A060X7N2</accession>
<dbReference type="Gene3D" id="3.30.420.10">
    <property type="entry name" value="Ribonuclease H-like superfamily/Ribonuclease H"/>
    <property type="match status" value="1"/>
</dbReference>
<evidence type="ECO:0008006" key="3">
    <source>
        <dbReference type="Google" id="ProtNLM"/>
    </source>
</evidence>
<proteinExistence type="predicted"/>